<evidence type="ECO:0000313" key="7">
    <source>
        <dbReference type="EMBL" id="GEO05634.1"/>
    </source>
</evidence>
<feature type="transmembrane region" description="Helical" evidence="5">
    <location>
        <begin position="30"/>
        <end position="49"/>
    </location>
</feature>
<dbReference type="PANTHER" id="PTHR21016:SF25">
    <property type="entry name" value="TM2 DOMAIN-CONTAINING PROTEIN DDB_G0277895-RELATED"/>
    <property type="match status" value="1"/>
</dbReference>
<dbReference type="InterPro" id="IPR050932">
    <property type="entry name" value="TM2D1-3-like"/>
</dbReference>
<evidence type="ECO:0000256" key="3">
    <source>
        <dbReference type="ARBA" id="ARBA00022989"/>
    </source>
</evidence>
<name>A0A512B0Z2_9BACT</name>
<comment type="caution">
    <text evidence="7">The sequence shown here is derived from an EMBL/GenBank/DDBJ whole genome shotgun (WGS) entry which is preliminary data.</text>
</comment>
<dbReference type="Pfam" id="PF05154">
    <property type="entry name" value="TM2"/>
    <property type="match status" value="1"/>
</dbReference>
<dbReference type="RefSeq" id="WP_146900029.1">
    <property type="nucleotide sequence ID" value="NZ_BJYS01000025.1"/>
</dbReference>
<sequence>MKSKLVAYVLWFFLGFISMHRFYLGKVGSGLLYLVTFQLFGIGWLVDAFRLSDMVDNYNNERRIDQLERGYR</sequence>
<feature type="domain" description="TM2" evidence="6">
    <location>
        <begin position="2"/>
        <end position="49"/>
    </location>
</feature>
<dbReference type="EMBL" id="BJYS01000025">
    <property type="protein sequence ID" value="GEO05634.1"/>
    <property type="molecule type" value="Genomic_DNA"/>
</dbReference>
<evidence type="ECO:0000256" key="5">
    <source>
        <dbReference type="SAM" id="Phobius"/>
    </source>
</evidence>
<dbReference type="GO" id="GO:0016020">
    <property type="term" value="C:membrane"/>
    <property type="evidence" value="ECO:0007669"/>
    <property type="project" value="UniProtKB-SubCell"/>
</dbReference>
<evidence type="ECO:0000313" key="8">
    <source>
        <dbReference type="Proteomes" id="UP000321532"/>
    </source>
</evidence>
<evidence type="ECO:0000259" key="6">
    <source>
        <dbReference type="Pfam" id="PF05154"/>
    </source>
</evidence>
<evidence type="ECO:0000256" key="4">
    <source>
        <dbReference type="ARBA" id="ARBA00023136"/>
    </source>
</evidence>
<dbReference type="Proteomes" id="UP000321532">
    <property type="component" value="Unassembled WGS sequence"/>
</dbReference>
<dbReference type="InterPro" id="IPR007829">
    <property type="entry name" value="TM2"/>
</dbReference>
<comment type="subcellular location">
    <subcellularLocation>
        <location evidence="1">Membrane</location>
        <topology evidence="1">Multi-pass membrane protein</topology>
    </subcellularLocation>
</comment>
<keyword evidence="4 5" id="KW-0472">Membrane</keyword>
<organism evidence="7 8">
    <name type="scientific">Adhaeribacter aerolatus</name>
    <dbReference type="NCBI Taxonomy" id="670289"/>
    <lineage>
        <taxon>Bacteria</taxon>
        <taxon>Pseudomonadati</taxon>
        <taxon>Bacteroidota</taxon>
        <taxon>Cytophagia</taxon>
        <taxon>Cytophagales</taxon>
        <taxon>Hymenobacteraceae</taxon>
        <taxon>Adhaeribacter</taxon>
    </lineage>
</organism>
<feature type="transmembrane region" description="Helical" evidence="5">
    <location>
        <begin position="5"/>
        <end position="24"/>
    </location>
</feature>
<accession>A0A512B0Z2</accession>
<keyword evidence="2 5" id="KW-0812">Transmembrane</keyword>
<keyword evidence="8" id="KW-1185">Reference proteome</keyword>
<evidence type="ECO:0000256" key="2">
    <source>
        <dbReference type="ARBA" id="ARBA00022692"/>
    </source>
</evidence>
<dbReference type="PANTHER" id="PTHR21016">
    <property type="entry name" value="BETA-AMYLOID BINDING PROTEIN-RELATED"/>
    <property type="match status" value="1"/>
</dbReference>
<evidence type="ECO:0000256" key="1">
    <source>
        <dbReference type="ARBA" id="ARBA00004141"/>
    </source>
</evidence>
<reference evidence="7 8" key="1">
    <citation type="submission" date="2019-07" db="EMBL/GenBank/DDBJ databases">
        <title>Whole genome shotgun sequence of Adhaeribacter aerolatus NBRC 106133.</title>
        <authorList>
            <person name="Hosoyama A."/>
            <person name="Uohara A."/>
            <person name="Ohji S."/>
            <person name="Ichikawa N."/>
        </authorList>
    </citation>
    <scope>NUCLEOTIDE SEQUENCE [LARGE SCALE GENOMIC DNA]</scope>
    <source>
        <strain evidence="7 8">NBRC 106133</strain>
    </source>
</reference>
<gene>
    <name evidence="7" type="ORF">AAE02nite_32980</name>
</gene>
<keyword evidence="3 5" id="KW-1133">Transmembrane helix</keyword>
<dbReference type="AlphaFoldDB" id="A0A512B0Z2"/>
<proteinExistence type="predicted"/>
<dbReference type="OrthoDB" id="9816361at2"/>
<protein>
    <recommendedName>
        <fullName evidence="6">TM2 domain-containing protein</fullName>
    </recommendedName>
</protein>